<dbReference type="InterPro" id="IPR011051">
    <property type="entry name" value="RmlC_Cupin_sf"/>
</dbReference>
<evidence type="ECO:0000313" key="1">
    <source>
        <dbReference type="EMBL" id="EKT83395.1"/>
    </source>
</evidence>
<dbReference type="SUPFAM" id="SSF51182">
    <property type="entry name" value="RmlC-like cupins"/>
    <property type="match status" value="1"/>
</dbReference>
<dbReference type="EMBL" id="AJYC02000019">
    <property type="protein sequence ID" value="EKT83395.1"/>
    <property type="molecule type" value="Genomic_DNA"/>
</dbReference>
<gene>
    <name evidence="1" type="ORF">WSS_A07034</name>
</gene>
<accession>K8Y1C8</accession>
<dbReference type="Gene3D" id="2.60.120.10">
    <property type="entry name" value="Jelly Rolls"/>
    <property type="match status" value="1"/>
</dbReference>
<dbReference type="InterPro" id="IPR014710">
    <property type="entry name" value="RmlC-like_jellyroll"/>
</dbReference>
<dbReference type="AlphaFoldDB" id="K8Y1C8"/>
<proteinExistence type="predicted"/>
<evidence type="ECO:0000313" key="2">
    <source>
        <dbReference type="Proteomes" id="UP000005951"/>
    </source>
</evidence>
<protein>
    <submittedName>
        <fullName evidence="1">Cupin 2 conserved barrel domain protein</fullName>
    </submittedName>
</protein>
<organism evidence="1 2">
    <name type="scientific">Rhodococcus opacus M213</name>
    <dbReference type="NCBI Taxonomy" id="1129896"/>
    <lineage>
        <taxon>Bacteria</taxon>
        <taxon>Bacillati</taxon>
        <taxon>Actinomycetota</taxon>
        <taxon>Actinomycetes</taxon>
        <taxon>Mycobacteriales</taxon>
        <taxon>Nocardiaceae</taxon>
        <taxon>Rhodococcus</taxon>
    </lineage>
</organism>
<dbReference type="Proteomes" id="UP000005951">
    <property type="component" value="Unassembled WGS sequence"/>
</dbReference>
<reference evidence="1 2" key="1">
    <citation type="journal article" date="2013" name="Genome Announc.">
        <title>Draft Genome Sequence of Rhodococcus opacus Strain M213 Shows a Diverse Catabolic Potential.</title>
        <authorList>
            <person name="Pathak A."/>
            <person name="Green S.J."/>
            <person name="Ogram A."/>
            <person name="Chauhan A."/>
        </authorList>
    </citation>
    <scope>NUCLEOTIDE SEQUENCE [LARGE SCALE GENOMIC DNA]</scope>
    <source>
        <strain evidence="1 2">M213</strain>
    </source>
</reference>
<dbReference type="RefSeq" id="WP_005254505.1">
    <property type="nucleotide sequence ID" value="NZ_AJYC02000019.1"/>
</dbReference>
<sequence>MLETKGLRHYAVDSVEWNRLDVHGTLMDKATIFEGDYDVRSAFFKLGQGQVIYQHTHTKWVQVFVVAGLMRVQQDGSEEFDATPGTVYFLDPGFAHVETAVEETTVLVTQGEDRPGWM</sequence>
<name>K8Y1C8_RHOOP</name>
<comment type="caution">
    <text evidence="1">The sequence shown here is derived from an EMBL/GenBank/DDBJ whole genome shotgun (WGS) entry which is preliminary data.</text>
</comment>